<evidence type="ECO:0000259" key="16">
    <source>
        <dbReference type="Pfam" id="PF07992"/>
    </source>
</evidence>
<proteinExistence type="inferred from homology"/>
<comment type="cofactor">
    <cofactor evidence="12 14">
        <name>FAD</name>
        <dbReference type="ChEBI" id="CHEBI:57692"/>
    </cofactor>
    <text evidence="12 14">Binds 1 FAD per subunit.</text>
</comment>
<accession>A0A081L869</accession>
<evidence type="ECO:0000256" key="13">
    <source>
        <dbReference type="PIRSR" id="PIRSR000350-4"/>
    </source>
</evidence>
<sequence length="459" mass="49548">MTLVIIGGGPAGYVAAITAARFGREVVLIDQGQLGGTCLNEGCIPTKSLLQSADMYERVKSAAHFGIELPGEKPIIQWDVVQKRKESVVKQLTDGVRYLMNKNKIKVINGKASFLAAHEMLIESEGACEIIQATQIIIASGAAPAALPFAPFDGKWVIDSKDAMSLPSIPDSLCIIGGGVIGCEFASIFSRMGTKVVMIEQSVRILPEEDDDIAQCLHDQLEEAGVDILTSAAVNQLDSTSKKVVIERKHGERCEIQSDLCLVAIGRKPRLDELNLDQIGIEYDWNGINVNEHMQTNLSHIYACGDVTGGVQLAHVAFHEGTIAASHASGEHVKVNEQVIPRCIYTSPEIASVGLNEEKARNQYKDIRIGKFSFSANGKALILNQPVGQVKIIVEPQYQEIVGVSIIGPNATELIGQAAVMMHSELTVDTLEQYIAAHPTLSEAIHEALLQTSGRAVHC</sequence>
<dbReference type="InterPro" id="IPR001100">
    <property type="entry name" value="Pyr_nuc-diS_OxRdtase"/>
</dbReference>
<keyword evidence="6 14" id="KW-0560">Oxidoreductase</keyword>
<evidence type="ECO:0000256" key="12">
    <source>
        <dbReference type="PIRSR" id="PIRSR000350-3"/>
    </source>
</evidence>
<dbReference type="Pfam" id="PF02852">
    <property type="entry name" value="Pyr_redox_dim"/>
    <property type="match status" value="1"/>
</dbReference>
<gene>
    <name evidence="17" type="primary">acoL</name>
    <name evidence="17" type="ORF">BA70_09090</name>
</gene>
<dbReference type="InterPro" id="IPR012999">
    <property type="entry name" value="Pyr_OxRdtase_I_AS"/>
</dbReference>
<evidence type="ECO:0000256" key="6">
    <source>
        <dbReference type="ARBA" id="ARBA00023002"/>
    </source>
</evidence>
<evidence type="ECO:0000313" key="17">
    <source>
        <dbReference type="EMBL" id="KEP25445.1"/>
    </source>
</evidence>
<dbReference type="AlphaFoldDB" id="A0A081L869"/>
<evidence type="ECO:0000256" key="9">
    <source>
        <dbReference type="ARBA" id="ARBA00023284"/>
    </source>
</evidence>
<dbReference type="Gene3D" id="3.50.50.60">
    <property type="entry name" value="FAD/NAD(P)-binding domain"/>
    <property type="match status" value="2"/>
</dbReference>
<dbReference type="Gene3D" id="3.30.390.30">
    <property type="match status" value="1"/>
</dbReference>
<evidence type="ECO:0000256" key="8">
    <source>
        <dbReference type="ARBA" id="ARBA00023157"/>
    </source>
</evidence>
<protein>
    <recommendedName>
        <fullName evidence="3 14">Dihydrolipoyl dehydrogenase</fullName>
        <ecNumber evidence="2 14">1.8.1.4</ecNumber>
    </recommendedName>
</protein>
<keyword evidence="7 12" id="KW-0520">NAD</keyword>
<feature type="disulfide bond" description="Redox-active" evidence="13">
    <location>
        <begin position="38"/>
        <end position="43"/>
    </location>
</feature>
<dbReference type="GO" id="GO:0006103">
    <property type="term" value="P:2-oxoglutarate metabolic process"/>
    <property type="evidence" value="ECO:0007669"/>
    <property type="project" value="TreeGrafter"/>
</dbReference>
<comment type="catalytic activity">
    <reaction evidence="10 14">
        <text>N(6)-[(R)-dihydrolipoyl]-L-lysyl-[protein] + NAD(+) = N(6)-[(R)-lipoyl]-L-lysyl-[protein] + NADH + H(+)</text>
        <dbReference type="Rhea" id="RHEA:15045"/>
        <dbReference type="Rhea" id="RHEA-COMP:10474"/>
        <dbReference type="Rhea" id="RHEA-COMP:10475"/>
        <dbReference type="ChEBI" id="CHEBI:15378"/>
        <dbReference type="ChEBI" id="CHEBI:57540"/>
        <dbReference type="ChEBI" id="CHEBI:57945"/>
        <dbReference type="ChEBI" id="CHEBI:83099"/>
        <dbReference type="ChEBI" id="CHEBI:83100"/>
        <dbReference type="EC" id="1.8.1.4"/>
    </reaction>
</comment>
<dbReference type="PRINTS" id="PR00411">
    <property type="entry name" value="PNDRDTASEI"/>
</dbReference>
<evidence type="ECO:0000313" key="18">
    <source>
        <dbReference type="Proteomes" id="UP000028091"/>
    </source>
</evidence>
<dbReference type="InterPro" id="IPR050151">
    <property type="entry name" value="Class-I_Pyr_Nuc-Dis_Oxidored"/>
</dbReference>
<dbReference type="RefSeq" id="WP_034324033.1">
    <property type="nucleotide sequence ID" value="NZ_JOTP01000023.1"/>
</dbReference>
<evidence type="ECO:0000256" key="5">
    <source>
        <dbReference type="ARBA" id="ARBA00022827"/>
    </source>
</evidence>
<dbReference type="NCBIfam" id="TIGR01350">
    <property type="entry name" value="lipoamide_DH"/>
    <property type="match status" value="1"/>
</dbReference>
<keyword evidence="5 12" id="KW-0274">FAD</keyword>
<dbReference type="SUPFAM" id="SSF51905">
    <property type="entry name" value="FAD/NAD(P)-binding domain"/>
    <property type="match status" value="1"/>
</dbReference>
<reference evidence="17 18" key="1">
    <citation type="submission" date="2012-09" db="EMBL/GenBank/DDBJ databases">
        <title>Genome Sequence of Bacillus sp. DW5-4.</title>
        <authorList>
            <person name="Lai Q."/>
            <person name="Liu Y."/>
            <person name="Shao Z."/>
        </authorList>
    </citation>
    <scope>NUCLEOTIDE SEQUENCE [LARGE SCALE GENOMIC DNA]</scope>
    <source>
        <strain evidence="17 18">DW5-4</strain>
    </source>
</reference>
<dbReference type="FunFam" id="3.30.390.30:FF:000001">
    <property type="entry name" value="Dihydrolipoyl dehydrogenase"/>
    <property type="match status" value="1"/>
</dbReference>
<comment type="miscellaneous">
    <text evidence="14">The active site is a redox-active disulfide bond.</text>
</comment>
<dbReference type="PROSITE" id="PS00076">
    <property type="entry name" value="PYRIDINE_REDOX_1"/>
    <property type="match status" value="1"/>
</dbReference>
<dbReference type="InterPro" id="IPR004099">
    <property type="entry name" value="Pyr_nucl-diS_OxRdtase_dimer"/>
</dbReference>
<dbReference type="eggNOG" id="COG1249">
    <property type="taxonomic scope" value="Bacteria"/>
</dbReference>
<keyword evidence="9 14" id="KW-0676">Redox-active center</keyword>
<feature type="domain" description="FAD/NAD(P)-binding" evidence="16">
    <location>
        <begin position="2"/>
        <end position="321"/>
    </location>
</feature>
<dbReference type="GO" id="GO:0004148">
    <property type="term" value="F:dihydrolipoyl dehydrogenase (NADH) activity"/>
    <property type="evidence" value="ECO:0007669"/>
    <property type="project" value="UniProtKB-EC"/>
</dbReference>
<keyword evidence="12" id="KW-0547">Nucleotide-binding</keyword>
<evidence type="ECO:0000256" key="3">
    <source>
        <dbReference type="ARBA" id="ARBA00016961"/>
    </source>
</evidence>
<dbReference type="EC" id="1.8.1.4" evidence="2 14"/>
<dbReference type="PANTHER" id="PTHR22912:SF219">
    <property type="entry name" value="DIHYDROLIPOYL DEHYDROGENASE"/>
    <property type="match status" value="1"/>
</dbReference>
<dbReference type="OrthoDB" id="9800167at2"/>
<evidence type="ECO:0000256" key="2">
    <source>
        <dbReference type="ARBA" id="ARBA00012608"/>
    </source>
</evidence>
<dbReference type="PIRSF" id="PIRSF000350">
    <property type="entry name" value="Mercury_reductase_MerA"/>
    <property type="match status" value="1"/>
</dbReference>
<dbReference type="EMBL" id="JOTP01000023">
    <property type="protein sequence ID" value="KEP25445.1"/>
    <property type="molecule type" value="Genomic_DNA"/>
</dbReference>
<feature type="domain" description="Pyridine nucleotide-disulphide oxidoreductase dimerisation" evidence="15">
    <location>
        <begin position="340"/>
        <end position="448"/>
    </location>
</feature>
<dbReference type="InterPro" id="IPR016156">
    <property type="entry name" value="FAD/NAD-linked_Rdtase_dimer_sf"/>
</dbReference>
<dbReference type="Proteomes" id="UP000028091">
    <property type="component" value="Unassembled WGS sequence"/>
</dbReference>
<evidence type="ECO:0000256" key="4">
    <source>
        <dbReference type="ARBA" id="ARBA00022630"/>
    </source>
</evidence>
<evidence type="ECO:0000256" key="7">
    <source>
        <dbReference type="ARBA" id="ARBA00023027"/>
    </source>
</evidence>
<dbReference type="Pfam" id="PF07992">
    <property type="entry name" value="Pyr_redox_2"/>
    <property type="match status" value="1"/>
</dbReference>
<feature type="binding site" evidence="12">
    <location>
        <begin position="177"/>
        <end position="184"/>
    </location>
    <ligand>
        <name>NAD(+)</name>
        <dbReference type="ChEBI" id="CHEBI:57540"/>
    </ligand>
</feature>
<dbReference type="PRINTS" id="PR00368">
    <property type="entry name" value="FADPNR"/>
</dbReference>
<evidence type="ECO:0000256" key="11">
    <source>
        <dbReference type="PIRSR" id="PIRSR000350-2"/>
    </source>
</evidence>
<dbReference type="GO" id="GO:0050660">
    <property type="term" value="F:flavin adenine dinucleotide binding"/>
    <property type="evidence" value="ECO:0007669"/>
    <property type="project" value="InterPro"/>
</dbReference>
<evidence type="ECO:0000256" key="14">
    <source>
        <dbReference type="RuleBase" id="RU003692"/>
    </source>
</evidence>
<dbReference type="InterPro" id="IPR023753">
    <property type="entry name" value="FAD/NAD-binding_dom"/>
</dbReference>
<organism evidence="17 18">
    <name type="scientific">Bacillus zhangzhouensis</name>
    <dbReference type="NCBI Taxonomy" id="1178540"/>
    <lineage>
        <taxon>Bacteria</taxon>
        <taxon>Bacillati</taxon>
        <taxon>Bacillota</taxon>
        <taxon>Bacilli</taxon>
        <taxon>Bacillales</taxon>
        <taxon>Bacillaceae</taxon>
        <taxon>Bacillus</taxon>
    </lineage>
</organism>
<comment type="caution">
    <text evidence="17">The sequence shown here is derived from an EMBL/GenBank/DDBJ whole genome shotgun (WGS) entry which is preliminary data.</text>
</comment>
<dbReference type="SUPFAM" id="SSF55424">
    <property type="entry name" value="FAD/NAD-linked reductases, dimerisation (C-terminal) domain"/>
    <property type="match status" value="1"/>
</dbReference>
<evidence type="ECO:0000259" key="15">
    <source>
        <dbReference type="Pfam" id="PF02852"/>
    </source>
</evidence>
<comment type="similarity">
    <text evidence="1 14">Belongs to the class-I pyridine nucleotide-disulfide oxidoreductase family.</text>
</comment>
<feature type="binding site" evidence="12">
    <location>
        <position position="200"/>
    </location>
    <ligand>
        <name>NAD(+)</name>
        <dbReference type="ChEBI" id="CHEBI:57540"/>
    </ligand>
</feature>
<feature type="binding site" evidence="12">
    <location>
        <position position="266"/>
    </location>
    <ligand>
        <name>NAD(+)</name>
        <dbReference type="ChEBI" id="CHEBI:57540"/>
    </ligand>
</feature>
<evidence type="ECO:0000256" key="1">
    <source>
        <dbReference type="ARBA" id="ARBA00007532"/>
    </source>
</evidence>
<keyword evidence="8" id="KW-1015">Disulfide bond</keyword>
<keyword evidence="18" id="KW-1185">Reference proteome</keyword>
<feature type="binding site" evidence="12">
    <location>
        <position position="306"/>
    </location>
    <ligand>
        <name>FAD</name>
        <dbReference type="ChEBI" id="CHEBI:57692"/>
    </ligand>
</feature>
<dbReference type="InterPro" id="IPR006258">
    <property type="entry name" value="Lipoamide_DH"/>
</dbReference>
<feature type="binding site" evidence="12">
    <location>
        <position position="47"/>
    </location>
    <ligand>
        <name>FAD</name>
        <dbReference type="ChEBI" id="CHEBI:57692"/>
    </ligand>
</feature>
<feature type="active site" description="Proton acceptor" evidence="11">
    <location>
        <position position="438"/>
    </location>
</feature>
<dbReference type="PANTHER" id="PTHR22912">
    <property type="entry name" value="DISULFIDE OXIDOREDUCTASE"/>
    <property type="match status" value="1"/>
</dbReference>
<keyword evidence="4 14" id="KW-0285">Flavoprotein</keyword>
<evidence type="ECO:0000256" key="10">
    <source>
        <dbReference type="ARBA" id="ARBA00049187"/>
    </source>
</evidence>
<name>A0A081L869_9BACI</name>
<dbReference type="InterPro" id="IPR036188">
    <property type="entry name" value="FAD/NAD-bd_sf"/>
</dbReference>